<gene>
    <name evidence="1" type="ORF">JZ751_014097</name>
</gene>
<accession>A0A8T2NRZ8</accession>
<sequence length="96" mass="10348">MQHWDWVQWGSSCDGVVGLRTSVIMAGGSRDSSTARGQVSRGSGCLSSVRCDVTPVTVLSAAVLKQDGCALESGKQRRGWKVARKRKRNRQSQIGA</sequence>
<evidence type="ECO:0000313" key="2">
    <source>
        <dbReference type="Proteomes" id="UP000824540"/>
    </source>
</evidence>
<evidence type="ECO:0000313" key="1">
    <source>
        <dbReference type="EMBL" id="KAG9343125.1"/>
    </source>
</evidence>
<comment type="caution">
    <text evidence="1">The sequence shown here is derived from an EMBL/GenBank/DDBJ whole genome shotgun (WGS) entry which is preliminary data.</text>
</comment>
<name>A0A8T2NRZ8_9TELE</name>
<keyword evidence="2" id="KW-1185">Reference proteome</keyword>
<dbReference type="AlphaFoldDB" id="A0A8T2NRZ8"/>
<reference evidence="1" key="1">
    <citation type="thesis" date="2021" institute="BYU ScholarsArchive" country="Provo, UT, USA">
        <title>Applications of and Algorithms for Genome Assembly and Genomic Analyses with an Emphasis on Marine Teleosts.</title>
        <authorList>
            <person name="Pickett B.D."/>
        </authorList>
    </citation>
    <scope>NUCLEOTIDE SEQUENCE</scope>
    <source>
        <strain evidence="1">HI-2016</strain>
    </source>
</reference>
<dbReference type="EMBL" id="JAFBMS010000024">
    <property type="protein sequence ID" value="KAG9343125.1"/>
    <property type="molecule type" value="Genomic_DNA"/>
</dbReference>
<dbReference type="Proteomes" id="UP000824540">
    <property type="component" value="Unassembled WGS sequence"/>
</dbReference>
<protein>
    <submittedName>
        <fullName evidence="1">Uncharacterized protein</fullName>
    </submittedName>
</protein>
<proteinExistence type="predicted"/>
<organism evidence="1 2">
    <name type="scientific">Albula glossodonta</name>
    <name type="common">roundjaw bonefish</name>
    <dbReference type="NCBI Taxonomy" id="121402"/>
    <lineage>
        <taxon>Eukaryota</taxon>
        <taxon>Metazoa</taxon>
        <taxon>Chordata</taxon>
        <taxon>Craniata</taxon>
        <taxon>Vertebrata</taxon>
        <taxon>Euteleostomi</taxon>
        <taxon>Actinopterygii</taxon>
        <taxon>Neopterygii</taxon>
        <taxon>Teleostei</taxon>
        <taxon>Albuliformes</taxon>
        <taxon>Albulidae</taxon>
        <taxon>Albula</taxon>
    </lineage>
</organism>